<dbReference type="Proteomes" id="UP000193335">
    <property type="component" value="Unassembled WGS sequence"/>
</dbReference>
<feature type="domain" description="Outer membrane protein beta-barrel" evidence="7">
    <location>
        <begin position="44"/>
        <end position="259"/>
    </location>
</feature>
<evidence type="ECO:0000313" key="8">
    <source>
        <dbReference type="EMBL" id="OSJ29102.1"/>
    </source>
</evidence>
<comment type="subcellular location">
    <subcellularLocation>
        <location evidence="1">Cell outer membrane</location>
    </subcellularLocation>
</comment>
<evidence type="ECO:0000256" key="4">
    <source>
        <dbReference type="ARBA" id="ARBA00023237"/>
    </source>
</evidence>
<comment type="similarity">
    <text evidence="5">Belongs to the Omp25/RopB family.</text>
</comment>
<dbReference type="PANTHER" id="PTHR34001">
    <property type="entry name" value="BLL7405 PROTEIN"/>
    <property type="match status" value="1"/>
</dbReference>
<evidence type="ECO:0000256" key="2">
    <source>
        <dbReference type="ARBA" id="ARBA00022729"/>
    </source>
</evidence>
<accession>A0A1Y2JJP3</accession>
<evidence type="ECO:0000256" key="5">
    <source>
        <dbReference type="ARBA" id="ARBA00038306"/>
    </source>
</evidence>
<dbReference type="EMBL" id="NAFL01000267">
    <property type="protein sequence ID" value="OSJ29102.1"/>
    <property type="molecule type" value="Genomic_DNA"/>
</dbReference>
<protein>
    <recommendedName>
        <fullName evidence="7">Outer membrane protein beta-barrel domain-containing protein</fullName>
    </recommendedName>
</protein>
<evidence type="ECO:0000313" key="9">
    <source>
        <dbReference type="Proteomes" id="UP000193335"/>
    </source>
</evidence>
<keyword evidence="4" id="KW-0998">Cell outer membrane</keyword>
<evidence type="ECO:0000256" key="3">
    <source>
        <dbReference type="ARBA" id="ARBA00023136"/>
    </source>
</evidence>
<dbReference type="InterPro" id="IPR051692">
    <property type="entry name" value="OMP-like"/>
</dbReference>
<dbReference type="SUPFAM" id="SSF56925">
    <property type="entry name" value="OMPA-like"/>
    <property type="match status" value="1"/>
</dbReference>
<feature type="chain" id="PRO_5010987451" description="Outer membrane protein beta-barrel domain-containing protein" evidence="6">
    <location>
        <begin position="40"/>
        <end position="269"/>
    </location>
</feature>
<dbReference type="Pfam" id="PF13505">
    <property type="entry name" value="OMP_b-brl"/>
    <property type="match status" value="1"/>
</dbReference>
<proteinExistence type="inferred from homology"/>
<dbReference type="Gene3D" id="2.40.160.20">
    <property type="match status" value="1"/>
</dbReference>
<reference evidence="8 9" key="1">
    <citation type="submission" date="2017-03" db="EMBL/GenBank/DDBJ databases">
        <title>Whole genome sequences of fourteen strains of Bradyrhizobium canariense and one strain of Bradyrhizobium japonicum isolated from Lupinus (Papilionoideae: Genisteae) species in Algeria.</title>
        <authorList>
            <person name="Crovadore J."/>
            <person name="Chekireb D."/>
            <person name="Brachmann A."/>
            <person name="Chablais R."/>
            <person name="Cochard B."/>
            <person name="Lefort F."/>
        </authorList>
    </citation>
    <scope>NUCLEOTIDE SEQUENCE [LARGE SCALE GENOMIC DNA]</scope>
    <source>
        <strain evidence="8 9">UBMA197</strain>
    </source>
</reference>
<evidence type="ECO:0000256" key="1">
    <source>
        <dbReference type="ARBA" id="ARBA00004442"/>
    </source>
</evidence>
<gene>
    <name evidence="8" type="ORF">BSZ19_28460</name>
</gene>
<organism evidence="8 9">
    <name type="scientific">Bradyrhizobium japonicum</name>
    <dbReference type="NCBI Taxonomy" id="375"/>
    <lineage>
        <taxon>Bacteria</taxon>
        <taxon>Pseudomonadati</taxon>
        <taxon>Pseudomonadota</taxon>
        <taxon>Alphaproteobacteria</taxon>
        <taxon>Hyphomicrobiales</taxon>
        <taxon>Nitrobacteraceae</taxon>
        <taxon>Bradyrhizobium</taxon>
    </lineage>
</organism>
<dbReference type="AlphaFoldDB" id="A0A1Y2JJP3"/>
<name>A0A1Y2JJP3_BRAJP</name>
<keyword evidence="2 6" id="KW-0732">Signal</keyword>
<evidence type="ECO:0000256" key="6">
    <source>
        <dbReference type="SAM" id="SignalP"/>
    </source>
</evidence>
<dbReference type="InterPro" id="IPR011250">
    <property type="entry name" value="OMP/PagP_B-barrel"/>
</dbReference>
<evidence type="ECO:0000259" key="7">
    <source>
        <dbReference type="Pfam" id="PF13505"/>
    </source>
</evidence>
<dbReference type="GO" id="GO:0009279">
    <property type="term" value="C:cell outer membrane"/>
    <property type="evidence" value="ECO:0007669"/>
    <property type="project" value="UniProtKB-SubCell"/>
</dbReference>
<sequence>MDRERPDPRAGSCLTGLLADMKRLLVAAMAAGLASHAVAADAPAAAPAVKAPAPAGYNWTSCYVGIQGGGNWGKSEHVRRAGDDSGPTITGTFNLSGAAVAGGVFGCDFQIEKTVLGFENDASWTNQHGKVQDLPPFNVGVTSGTREKWIDMFRGRVGYALDQFLIYGTAGIAFAGTEVTVSNQVVQVTSSQTRTGLAAGLGGEWAAYVDTWGAVTLKLEYVHVDFGSKRYVDPPISGAVTRDVRLTDDIVRAGVNVRFNWDRPVVTKY</sequence>
<feature type="signal peptide" evidence="6">
    <location>
        <begin position="1"/>
        <end position="39"/>
    </location>
</feature>
<dbReference type="PANTHER" id="PTHR34001:SF3">
    <property type="entry name" value="BLL7405 PROTEIN"/>
    <property type="match status" value="1"/>
</dbReference>
<dbReference type="InterPro" id="IPR027385">
    <property type="entry name" value="Beta-barrel_OMP"/>
</dbReference>
<comment type="caution">
    <text evidence="8">The sequence shown here is derived from an EMBL/GenBank/DDBJ whole genome shotgun (WGS) entry which is preliminary data.</text>
</comment>
<keyword evidence="3" id="KW-0472">Membrane</keyword>